<accession>A0A9W9EV46</accession>
<dbReference type="SMART" id="SM00906">
    <property type="entry name" value="Fungal_trans"/>
    <property type="match status" value="1"/>
</dbReference>
<evidence type="ECO:0000259" key="3">
    <source>
        <dbReference type="SMART" id="SM00906"/>
    </source>
</evidence>
<dbReference type="EMBL" id="JAPQKH010000007">
    <property type="protein sequence ID" value="KAJ5088420.1"/>
    <property type="molecule type" value="Genomic_DNA"/>
</dbReference>
<protein>
    <recommendedName>
        <fullName evidence="3">Xylanolytic transcriptional activator regulatory domain-containing protein</fullName>
    </recommendedName>
</protein>
<feature type="region of interest" description="Disordered" evidence="2">
    <location>
        <begin position="141"/>
        <end position="179"/>
    </location>
</feature>
<gene>
    <name evidence="4" type="ORF">N7456_012036</name>
</gene>
<dbReference type="PANTHER" id="PTHR46910:SF39">
    <property type="entry name" value="ZN(II)2CYS6 TRANSCRIPTION FACTOR (EUROFUNG)"/>
    <property type="match status" value="1"/>
</dbReference>
<evidence type="ECO:0000256" key="1">
    <source>
        <dbReference type="ARBA" id="ARBA00023242"/>
    </source>
</evidence>
<keyword evidence="5" id="KW-1185">Reference proteome</keyword>
<reference evidence="4" key="1">
    <citation type="submission" date="2022-11" db="EMBL/GenBank/DDBJ databases">
        <authorList>
            <person name="Petersen C."/>
        </authorList>
    </citation>
    <scope>NUCLEOTIDE SEQUENCE</scope>
    <source>
        <strain evidence="4">IBT 30069</strain>
    </source>
</reference>
<feature type="compositionally biased region" description="Polar residues" evidence="2">
    <location>
        <begin position="170"/>
        <end position="179"/>
    </location>
</feature>
<sequence>MAESRSRPPSHVCLVDRKKSSARAKYPVHIVINAALNVSSRRQAESDYIRLTVPQSSTSQEIYHANDSPHETLQTGFHLPDNELTPVSPPSHDDHEQTPAVAPNLGLAPESAPSLIDSVIMTDGSLSSSQIFDSRIRDLLDESPRQRREGKTHSVTHSYSSPEVAHTWPGAQNSWASTSPKLPKREEAYSLLGSVDFFIGQTQHYFDIREISDQMALFFDGKLTSPASRLWYLKILLVMAIGKLFRGDSDGSAHPGNDLSQRHGIEVLSLMAVYLQNVNRKEEAYLYTNSALLIAITHNFHRLTLSCDLLSSHKIHLSRLWWTIYMNDKRLAAATGNPSGVSHDVVDVDMPYDALGFAPASPILLNIRIAQITGRILATLYKRKNPINGDLTTSVHSIMHQLQDISTELPLEFLKADKGVTPQISIRTSASLHLMFYQKNIIAIFGFFDLDAAFSAGFVMVLARLYNTICGADQALYPAPGLDEALEVLRYLSDRGNSFAAQRLNELEKRCSQIEVHQTPHTEQTPRQSVAQTTQRPTGFATPVMSNDPDSFHSSIGGIMGRESHQTPHVASAGTSRAASRQPTSYWQQDHQNDQRGTDSFDWASHTGANDDILAGLSLDASLDAIDEQYRFLCDSTDWPHFGDDSVDFTELVGWLPGF</sequence>
<comment type="caution">
    <text evidence="4">The sequence shown here is derived from an EMBL/GenBank/DDBJ whole genome shotgun (WGS) entry which is preliminary data.</text>
</comment>
<feature type="compositionally biased region" description="Polar residues" evidence="2">
    <location>
        <begin position="567"/>
        <end position="590"/>
    </location>
</feature>
<dbReference type="PANTHER" id="PTHR46910">
    <property type="entry name" value="TRANSCRIPTION FACTOR PDR1"/>
    <property type="match status" value="1"/>
</dbReference>
<feature type="compositionally biased region" description="Polar residues" evidence="2">
    <location>
        <begin position="544"/>
        <end position="554"/>
    </location>
</feature>
<feature type="region of interest" description="Disordered" evidence="2">
    <location>
        <begin position="79"/>
        <end position="108"/>
    </location>
</feature>
<evidence type="ECO:0000256" key="2">
    <source>
        <dbReference type="SAM" id="MobiDB-lite"/>
    </source>
</evidence>
<dbReference type="GO" id="GO:0006351">
    <property type="term" value="P:DNA-templated transcription"/>
    <property type="evidence" value="ECO:0007669"/>
    <property type="project" value="InterPro"/>
</dbReference>
<evidence type="ECO:0000313" key="5">
    <source>
        <dbReference type="Proteomes" id="UP001149165"/>
    </source>
</evidence>
<dbReference type="GO" id="GO:0003677">
    <property type="term" value="F:DNA binding"/>
    <property type="evidence" value="ECO:0007669"/>
    <property type="project" value="InterPro"/>
</dbReference>
<dbReference type="InterPro" id="IPR007219">
    <property type="entry name" value="XnlR_reg_dom"/>
</dbReference>
<feature type="region of interest" description="Disordered" evidence="2">
    <location>
        <begin position="517"/>
        <end position="603"/>
    </location>
</feature>
<dbReference type="Pfam" id="PF04082">
    <property type="entry name" value="Fungal_trans"/>
    <property type="match status" value="1"/>
</dbReference>
<name>A0A9W9EV46_9EURO</name>
<dbReference type="GO" id="GO:0003700">
    <property type="term" value="F:DNA-binding transcription factor activity"/>
    <property type="evidence" value="ECO:0007669"/>
    <property type="project" value="InterPro"/>
</dbReference>
<dbReference type="InterPro" id="IPR050987">
    <property type="entry name" value="AtrR-like"/>
</dbReference>
<feature type="compositionally biased region" description="Polar residues" evidence="2">
    <location>
        <begin position="517"/>
        <end position="537"/>
    </location>
</feature>
<proteinExistence type="predicted"/>
<dbReference type="OrthoDB" id="3266505at2759"/>
<dbReference type="CDD" id="cd12148">
    <property type="entry name" value="fungal_TF_MHR"/>
    <property type="match status" value="1"/>
</dbReference>
<evidence type="ECO:0000313" key="4">
    <source>
        <dbReference type="EMBL" id="KAJ5088420.1"/>
    </source>
</evidence>
<organism evidence="4 5">
    <name type="scientific">Penicillium angulare</name>
    <dbReference type="NCBI Taxonomy" id="116970"/>
    <lineage>
        <taxon>Eukaryota</taxon>
        <taxon>Fungi</taxon>
        <taxon>Dikarya</taxon>
        <taxon>Ascomycota</taxon>
        <taxon>Pezizomycotina</taxon>
        <taxon>Eurotiomycetes</taxon>
        <taxon>Eurotiomycetidae</taxon>
        <taxon>Eurotiales</taxon>
        <taxon>Aspergillaceae</taxon>
        <taxon>Penicillium</taxon>
    </lineage>
</organism>
<dbReference type="AlphaFoldDB" id="A0A9W9EV46"/>
<feature type="compositionally biased region" description="Basic and acidic residues" evidence="2">
    <location>
        <begin position="141"/>
        <end position="152"/>
    </location>
</feature>
<keyword evidence="1" id="KW-0539">Nucleus</keyword>
<reference evidence="4" key="2">
    <citation type="journal article" date="2023" name="IMA Fungus">
        <title>Comparative genomic study of the Penicillium genus elucidates a diverse pangenome and 15 lateral gene transfer events.</title>
        <authorList>
            <person name="Petersen C."/>
            <person name="Sorensen T."/>
            <person name="Nielsen M.R."/>
            <person name="Sondergaard T.E."/>
            <person name="Sorensen J.L."/>
            <person name="Fitzpatrick D.A."/>
            <person name="Frisvad J.C."/>
            <person name="Nielsen K.L."/>
        </authorList>
    </citation>
    <scope>NUCLEOTIDE SEQUENCE</scope>
    <source>
        <strain evidence="4">IBT 30069</strain>
    </source>
</reference>
<feature type="domain" description="Xylanolytic transcriptional activator regulatory" evidence="3">
    <location>
        <begin position="284"/>
        <end position="357"/>
    </location>
</feature>
<dbReference type="Proteomes" id="UP001149165">
    <property type="component" value="Unassembled WGS sequence"/>
</dbReference>
<dbReference type="GO" id="GO:0008270">
    <property type="term" value="F:zinc ion binding"/>
    <property type="evidence" value="ECO:0007669"/>
    <property type="project" value="InterPro"/>
</dbReference>